<dbReference type="Proteomes" id="UP001160334">
    <property type="component" value="Unassembled WGS sequence"/>
</dbReference>
<proteinExistence type="predicted"/>
<evidence type="ECO:0000313" key="2">
    <source>
        <dbReference type="Proteomes" id="UP001160334"/>
    </source>
</evidence>
<organism evidence="1 2">
    <name type="scientific">Prescottella agglutinans</name>
    <dbReference type="NCBI Taxonomy" id="1644129"/>
    <lineage>
        <taxon>Bacteria</taxon>
        <taxon>Bacillati</taxon>
        <taxon>Actinomycetota</taxon>
        <taxon>Actinomycetes</taxon>
        <taxon>Mycobacteriales</taxon>
        <taxon>Nocardiaceae</taxon>
        <taxon>Prescottella</taxon>
    </lineage>
</organism>
<gene>
    <name evidence="1" type="ORF">M2280_004744</name>
</gene>
<name>A0ABT6MGP9_9NOCA</name>
<protein>
    <submittedName>
        <fullName evidence="1">Uncharacterized protein</fullName>
    </submittedName>
</protein>
<comment type="caution">
    <text evidence="1">The sequence shown here is derived from an EMBL/GenBank/DDBJ whole genome shotgun (WGS) entry which is preliminary data.</text>
</comment>
<sequence>MGSLAAVIQIPVMSIDALGVGLLQSFRNLVDYTTRAFS</sequence>
<reference evidence="1 2" key="1">
    <citation type="submission" date="2023-04" db="EMBL/GenBank/DDBJ databases">
        <title>Forest soil microbial communities from Buena Vista Peninsula, Colon Province, Panama.</title>
        <authorList>
            <person name="Bouskill N."/>
        </authorList>
    </citation>
    <scope>NUCLEOTIDE SEQUENCE [LARGE SCALE GENOMIC DNA]</scope>
    <source>
        <strain evidence="1 2">CFH S0262</strain>
    </source>
</reference>
<dbReference type="EMBL" id="JARXVC010000014">
    <property type="protein sequence ID" value="MDH6283496.1"/>
    <property type="molecule type" value="Genomic_DNA"/>
</dbReference>
<evidence type="ECO:0000313" key="1">
    <source>
        <dbReference type="EMBL" id="MDH6283496.1"/>
    </source>
</evidence>
<keyword evidence="2" id="KW-1185">Reference proteome</keyword>
<accession>A0ABT6MGP9</accession>